<dbReference type="GO" id="GO:0000981">
    <property type="term" value="F:DNA-binding transcription factor activity, RNA polymerase II-specific"/>
    <property type="evidence" value="ECO:0007669"/>
    <property type="project" value="TreeGrafter"/>
</dbReference>
<accession>A0A7J7K399</accession>
<feature type="region of interest" description="Disordered" evidence="7">
    <location>
        <begin position="1"/>
        <end position="25"/>
    </location>
</feature>
<comment type="similarity">
    <text evidence="1">Belongs to the DMRT family.</text>
</comment>
<evidence type="ECO:0000256" key="5">
    <source>
        <dbReference type="ARBA" id="ARBA00023242"/>
    </source>
</evidence>
<dbReference type="PROSITE" id="PS50809">
    <property type="entry name" value="DM_2"/>
    <property type="match status" value="1"/>
</dbReference>
<keyword evidence="3 6" id="KW-0862">Zinc</keyword>
<dbReference type="GO" id="GO:0007548">
    <property type="term" value="P:sex differentiation"/>
    <property type="evidence" value="ECO:0007669"/>
    <property type="project" value="TreeGrafter"/>
</dbReference>
<dbReference type="SUPFAM" id="SSF82927">
    <property type="entry name" value="Cysteine-rich DNA binding domain, (DM domain)"/>
    <property type="match status" value="1"/>
</dbReference>
<feature type="DNA-binding region" description="DM" evidence="6">
    <location>
        <begin position="38"/>
        <end position="85"/>
    </location>
</feature>
<dbReference type="GO" id="GO:0000978">
    <property type="term" value="F:RNA polymerase II cis-regulatory region sequence-specific DNA binding"/>
    <property type="evidence" value="ECO:0007669"/>
    <property type="project" value="TreeGrafter"/>
</dbReference>
<reference evidence="9" key="1">
    <citation type="submission" date="2020-06" db="EMBL/GenBank/DDBJ databases">
        <title>Draft genome of Bugula neritina, a colonial animal packing powerful symbionts and potential medicines.</title>
        <authorList>
            <person name="Rayko M."/>
        </authorList>
    </citation>
    <scope>NUCLEOTIDE SEQUENCE [LARGE SCALE GENOMIC DNA]</scope>
    <source>
        <strain evidence="9">Kwan_BN1</strain>
    </source>
</reference>
<dbReference type="EMBL" id="VXIV02001507">
    <property type="protein sequence ID" value="KAF6032451.1"/>
    <property type="molecule type" value="Genomic_DNA"/>
</dbReference>
<dbReference type="GO" id="GO:0046872">
    <property type="term" value="F:metal ion binding"/>
    <property type="evidence" value="ECO:0007669"/>
    <property type="project" value="UniProtKB-KW"/>
</dbReference>
<evidence type="ECO:0000256" key="4">
    <source>
        <dbReference type="ARBA" id="ARBA00023125"/>
    </source>
</evidence>
<comment type="caution">
    <text evidence="9">The sequence shown here is derived from an EMBL/GenBank/DDBJ whole genome shotgun (WGS) entry which is preliminary data.</text>
</comment>
<evidence type="ECO:0000256" key="6">
    <source>
        <dbReference type="PROSITE-ProRule" id="PRU00070"/>
    </source>
</evidence>
<dbReference type="AlphaFoldDB" id="A0A7J7K399"/>
<protein>
    <submittedName>
        <fullName evidence="9">DMRTA2</fullName>
    </submittedName>
</protein>
<dbReference type="FunFam" id="4.10.1040.10:FF:000001">
    <property type="entry name" value="doublesex- and mab-3-related transcription factor 1"/>
    <property type="match status" value="1"/>
</dbReference>
<dbReference type="SUPFAM" id="SSF46934">
    <property type="entry name" value="UBA-like"/>
    <property type="match status" value="1"/>
</dbReference>
<dbReference type="SMART" id="SM00301">
    <property type="entry name" value="DM"/>
    <property type="match status" value="1"/>
</dbReference>
<keyword evidence="10" id="KW-1185">Reference proteome</keyword>
<evidence type="ECO:0000256" key="1">
    <source>
        <dbReference type="ARBA" id="ARBA00006834"/>
    </source>
</evidence>
<evidence type="ECO:0000256" key="2">
    <source>
        <dbReference type="ARBA" id="ARBA00022723"/>
    </source>
</evidence>
<dbReference type="Gene3D" id="4.10.1040.10">
    <property type="entry name" value="DM DNA-binding domain"/>
    <property type="match status" value="1"/>
</dbReference>
<dbReference type="InterPro" id="IPR009060">
    <property type="entry name" value="UBA-like_sf"/>
</dbReference>
<comment type="subcellular location">
    <subcellularLocation>
        <location evidence="6">Nucleus</location>
    </subcellularLocation>
</comment>
<evidence type="ECO:0000313" key="9">
    <source>
        <dbReference type="EMBL" id="KAF6032451.1"/>
    </source>
</evidence>
<proteinExistence type="inferred from homology"/>
<evidence type="ECO:0000259" key="8">
    <source>
        <dbReference type="PROSITE" id="PS50809"/>
    </source>
</evidence>
<dbReference type="InterPro" id="IPR001275">
    <property type="entry name" value="DM_DNA-bd"/>
</dbReference>
<keyword evidence="4 6" id="KW-0238">DNA-binding</keyword>
<name>A0A7J7K399_BUGNE</name>
<evidence type="ECO:0000256" key="3">
    <source>
        <dbReference type="ARBA" id="ARBA00022833"/>
    </source>
</evidence>
<keyword evidence="2 6" id="KW-0479">Metal-binding</keyword>
<dbReference type="PANTHER" id="PTHR12322:SF116">
    <property type="entry name" value="DOUBLESEX-MAB RELATED 99B"/>
    <property type="match status" value="1"/>
</dbReference>
<evidence type="ECO:0000313" key="10">
    <source>
        <dbReference type="Proteomes" id="UP000593567"/>
    </source>
</evidence>
<gene>
    <name evidence="9" type="ORF">EB796_009265</name>
</gene>
<dbReference type="Pfam" id="PF03474">
    <property type="entry name" value="DMA"/>
    <property type="match status" value="1"/>
</dbReference>
<evidence type="ECO:0000256" key="7">
    <source>
        <dbReference type="SAM" id="MobiDB-lite"/>
    </source>
</evidence>
<dbReference type="Proteomes" id="UP000593567">
    <property type="component" value="Unassembled WGS sequence"/>
</dbReference>
<dbReference type="InterPro" id="IPR026607">
    <property type="entry name" value="DMRT"/>
</dbReference>
<feature type="compositionally biased region" description="Polar residues" evidence="7">
    <location>
        <begin position="142"/>
        <end position="182"/>
    </location>
</feature>
<feature type="domain" description="DM" evidence="8">
    <location>
        <begin position="38"/>
        <end position="85"/>
    </location>
</feature>
<feature type="region of interest" description="Disordered" evidence="7">
    <location>
        <begin position="108"/>
        <end position="183"/>
    </location>
</feature>
<dbReference type="Pfam" id="PF00751">
    <property type="entry name" value="DM"/>
    <property type="match status" value="1"/>
</dbReference>
<dbReference type="GO" id="GO:0005634">
    <property type="term" value="C:nucleus"/>
    <property type="evidence" value="ECO:0007669"/>
    <property type="project" value="UniProtKB-SubCell"/>
</dbReference>
<keyword evidence="5 6" id="KW-0539">Nucleus</keyword>
<dbReference type="OrthoDB" id="6162476at2759"/>
<dbReference type="InterPro" id="IPR036407">
    <property type="entry name" value="DM_DNA-bd_sf"/>
</dbReference>
<dbReference type="InterPro" id="IPR005173">
    <property type="entry name" value="DMA"/>
</dbReference>
<organism evidence="9 10">
    <name type="scientific">Bugula neritina</name>
    <name type="common">Brown bryozoan</name>
    <name type="synonym">Sertularia neritina</name>
    <dbReference type="NCBI Taxonomy" id="10212"/>
    <lineage>
        <taxon>Eukaryota</taxon>
        <taxon>Metazoa</taxon>
        <taxon>Spiralia</taxon>
        <taxon>Lophotrochozoa</taxon>
        <taxon>Bryozoa</taxon>
        <taxon>Gymnolaemata</taxon>
        <taxon>Cheilostomatida</taxon>
        <taxon>Flustrina</taxon>
        <taxon>Buguloidea</taxon>
        <taxon>Bugulidae</taxon>
        <taxon>Bugula</taxon>
    </lineage>
</organism>
<dbReference type="PROSITE" id="PS40000">
    <property type="entry name" value="DM_1"/>
    <property type="match status" value="1"/>
</dbReference>
<sequence>MSSPLEEKVGMSTASPPPSPNSAFLRSAADRYPRTPKCARCRNHGVVSALKGHKRYCRWRDCVCAKCTLIAERQRVMAAQVALRRQQAQEENEARELGYMYNHTPLRALSSSLPNHGVQESMADTSSRDQATKGSLKRKHSSLSITPLSSPEKSESLTQATSPPILQNSPTMSHHSSESNSDAEVIDKDAANHQSSLGMLCRVYPHMKKNILQAILHGCRGDVAQAVEQVKRTHGDAASAAQNFHDPSAYFDFPYLSSNRSAFSPIMASLSLNPALLRYAALANAAASLGGAQTTAFPPVLPNALPPISSTVAGLYSSLNNNLSADSATKSLFGQSPCQCLFGKSCNIHPSNKHFLGPRASSNLVELSSLSPPSS</sequence>
<dbReference type="PANTHER" id="PTHR12322">
    <property type="entry name" value="DOUBLESEX AND MAB-3 RELATED TRANSCRIPTION FACTOR DMRT"/>
    <property type="match status" value="1"/>
</dbReference>